<evidence type="ECO:0000313" key="1">
    <source>
        <dbReference type="EMBL" id="KFO35307.1"/>
    </source>
</evidence>
<dbReference type="EMBL" id="KN121830">
    <property type="protein sequence ID" value="KFO35307.1"/>
    <property type="molecule type" value="Genomic_DNA"/>
</dbReference>
<accession>A0A091DW58</accession>
<dbReference type="AlphaFoldDB" id="A0A091DW58"/>
<organism evidence="1 2">
    <name type="scientific">Fukomys damarensis</name>
    <name type="common">Damaraland mole rat</name>
    <name type="synonym">Cryptomys damarensis</name>
    <dbReference type="NCBI Taxonomy" id="885580"/>
    <lineage>
        <taxon>Eukaryota</taxon>
        <taxon>Metazoa</taxon>
        <taxon>Chordata</taxon>
        <taxon>Craniata</taxon>
        <taxon>Vertebrata</taxon>
        <taxon>Euteleostomi</taxon>
        <taxon>Mammalia</taxon>
        <taxon>Eutheria</taxon>
        <taxon>Euarchontoglires</taxon>
        <taxon>Glires</taxon>
        <taxon>Rodentia</taxon>
        <taxon>Hystricomorpha</taxon>
        <taxon>Bathyergidae</taxon>
        <taxon>Fukomys</taxon>
    </lineage>
</organism>
<keyword evidence="2" id="KW-1185">Reference proteome</keyword>
<gene>
    <name evidence="1" type="ORF">H920_03292</name>
</gene>
<proteinExistence type="predicted"/>
<sequence length="79" mass="8599">MSERERQQLVNTSTPAWSDPGLCAQISRAKNRGAGAAASLPQTATRAFSPCTLTFRELWLPTVQNKGGEQDLPLNDVKN</sequence>
<protein>
    <submittedName>
        <fullName evidence="1">Uncharacterized protein</fullName>
    </submittedName>
</protein>
<reference evidence="1 2" key="1">
    <citation type="submission" date="2013-11" db="EMBL/GenBank/DDBJ databases">
        <title>The Damaraland mole rat (Fukomys damarensis) genome and evolution of African mole rats.</title>
        <authorList>
            <person name="Gladyshev V.N."/>
            <person name="Fang X."/>
        </authorList>
    </citation>
    <scope>NUCLEOTIDE SEQUENCE [LARGE SCALE GENOMIC DNA]</scope>
    <source>
        <tissue evidence="1">Liver</tissue>
    </source>
</reference>
<name>A0A091DW58_FUKDA</name>
<evidence type="ECO:0000313" key="2">
    <source>
        <dbReference type="Proteomes" id="UP000028990"/>
    </source>
</evidence>
<dbReference type="Proteomes" id="UP000028990">
    <property type="component" value="Unassembled WGS sequence"/>
</dbReference>